<dbReference type="AlphaFoldDB" id="A0A8T0R2G3"/>
<keyword evidence="1" id="KW-0812">Transmembrane</keyword>
<proteinExistence type="predicted"/>
<name>A0A8T0R2G3_PANVG</name>
<evidence type="ECO:0000313" key="3">
    <source>
        <dbReference type="Proteomes" id="UP000823388"/>
    </source>
</evidence>
<evidence type="ECO:0000313" key="2">
    <source>
        <dbReference type="EMBL" id="KAG2579744.1"/>
    </source>
</evidence>
<dbReference type="Proteomes" id="UP000823388">
    <property type="component" value="Chromosome 6N"/>
</dbReference>
<organism evidence="2 3">
    <name type="scientific">Panicum virgatum</name>
    <name type="common">Blackwell switchgrass</name>
    <dbReference type="NCBI Taxonomy" id="38727"/>
    <lineage>
        <taxon>Eukaryota</taxon>
        <taxon>Viridiplantae</taxon>
        <taxon>Streptophyta</taxon>
        <taxon>Embryophyta</taxon>
        <taxon>Tracheophyta</taxon>
        <taxon>Spermatophyta</taxon>
        <taxon>Magnoliopsida</taxon>
        <taxon>Liliopsida</taxon>
        <taxon>Poales</taxon>
        <taxon>Poaceae</taxon>
        <taxon>PACMAD clade</taxon>
        <taxon>Panicoideae</taxon>
        <taxon>Panicodae</taxon>
        <taxon>Paniceae</taxon>
        <taxon>Panicinae</taxon>
        <taxon>Panicum</taxon>
        <taxon>Panicum sect. Hiantes</taxon>
    </lineage>
</organism>
<evidence type="ECO:0000256" key="1">
    <source>
        <dbReference type="SAM" id="Phobius"/>
    </source>
</evidence>
<keyword evidence="1" id="KW-1133">Transmembrane helix</keyword>
<dbReference type="EMBL" id="CM029048">
    <property type="protein sequence ID" value="KAG2579744.1"/>
    <property type="molecule type" value="Genomic_DNA"/>
</dbReference>
<comment type="caution">
    <text evidence="2">The sequence shown here is derived from an EMBL/GenBank/DDBJ whole genome shotgun (WGS) entry which is preliminary data.</text>
</comment>
<keyword evidence="3" id="KW-1185">Reference proteome</keyword>
<reference evidence="2 3" key="1">
    <citation type="submission" date="2020-05" db="EMBL/GenBank/DDBJ databases">
        <title>WGS assembly of Panicum virgatum.</title>
        <authorList>
            <person name="Lovell J.T."/>
            <person name="Jenkins J."/>
            <person name="Shu S."/>
            <person name="Juenger T.E."/>
            <person name="Schmutz J."/>
        </authorList>
    </citation>
    <scope>NUCLEOTIDE SEQUENCE [LARGE SCALE GENOMIC DNA]</scope>
    <source>
        <strain evidence="3">cv. AP13</strain>
    </source>
</reference>
<feature type="transmembrane region" description="Helical" evidence="1">
    <location>
        <begin position="82"/>
        <end position="102"/>
    </location>
</feature>
<keyword evidence="1" id="KW-0472">Membrane</keyword>
<accession>A0A8T0R2G3</accession>
<gene>
    <name evidence="2" type="ORF">PVAP13_6NG263431</name>
</gene>
<sequence length="147" mass="16077">MAPPAPLAMAPPSTAPPAPWLQVEPSPMASMLGAQMYSEHAPSARVPLLSSTGDLIPKGMAFHHEKVILIIKRAMEKPFISIYLYNIILISINLFALSQINYTASSVNRVLECPESSDAEDNSKEMLIFNSSSATCLRIISIVHHLY</sequence>
<protein>
    <submittedName>
        <fullName evidence="2">Uncharacterized protein</fullName>
    </submittedName>
</protein>